<keyword evidence="6" id="KW-0274">FAD</keyword>
<sequence length="482" mass="54842">MENHYCVVIIGAGVAGLSCAKYLADNGIQDFVILEANNQIGGRCQTVEFMDQSIELGTELLQGNSSNNPLFQLAEGQHLLDQDDDGLDRDDCYHDEDGESIDEDIINEIRTIYDEILEKKVPTYPYENYPDLSLGEFILAEFDQYLQLKKVSLDKNEIDQREKVIDWLGKQHPVLNTIGSEKLTDVSVQGWISFESISTNDKYIQGGICKFLQTIFENKIAKEKFHFNSKVKRVAIHEVNQSVNIEVIKENQQIVTYRAKHVVCTQSIGCLKKTMHEMFVPPLPYSKQVSIEKLGFGTVNKIYLVFSQPFWDVDFNSFNFLWNTNTEGKLTCLENTPYHSRWCKSLTGLCVHHRLSNTLVTQISGEAGEYIETIPDGLLSNCFQELFGRFYPDNQIPKPKKLIRSSWFHNPLTYGSHTFIKIGSTVHDIKRLAMPWPDKPAGPLVLFAGEGTHERFYGTAHGAFLTGIREGKRIVGLYKSNF</sequence>
<feature type="domain" description="Amine oxidase" evidence="8">
    <location>
        <begin position="14"/>
        <end position="474"/>
    </location>
</feature>
<comment type="subcellular location">
    <subcellularLocation>
        <location evidence="2">Cytoplasm</location>
    </subcellularLocation>
</comment>
<dbReference type="InterPro" id="IPR036188">
    <property type="entry name" value="FAD/NAD-bd_sf"/>
</dbReference>
<evidence type="ECO:0000259" key="8">
    <source>
        <dbReference type="Pfam" id="PF01593"/>
    </source>
</evidence>
<accession>A0A815RAX1</accession>
<dbReference type="GO" id="GO:0046592">
    <property type="term" value="F:polyamine oxidase activity"/>
    <property type="evidence" value="ECO:0007669"/>
    <property type="project" value="TreeGrafter"/>
</dbReference>
<dbReference type="Proteomes" id="UP000663828">
    <property type="component" value="Unassembled WGS sequence"/>
</dbReference>
<protein>
    <recommendedName>
        <fullName evidence="8">Amine oxidase domain-containing protein</fullName>
    </recommendedName>
</protein>
<evidence type="ECO:0000256" key="6">
    <source>
        <dbReference type="ARBA" id="ARBA00022827"/>
    </source>
</evidence>
<keyword evidence="5" id="KW-0285">Flavoprotein</keyword>
<dbReference type="EMBL" id="CAJNOR010004071">
    <property type="protein sequence ID" value="CAF1472771.1"/>
    <property type="molecule type" value="Genomic_DNA"/>
</dbReference>
<dbReference type="Gene3D" id="3.90.660.10">
    <property type="match status" value="1"/>
</dbReference>
<dbReference type="GO" id="GO:0005737">
    <property type="term" value="C:cytoplasm"/>
    <property type="evidence" value="ECO:0007669"/>
    <property type="project" value="UniProtKB-SubCell"/>
</dbReference>
<dbReference type="Pfam" id="PF01593">
    <property type="entry name" value="Amino_oxidase"/>
    <property type="match status" value="1"/>
</dbReference>
<comment type="cofactor">
    <cofactor evidence="1">
        <name>FAD</name>
        <dbReference type="ChEBI" id="CHEBI:57692"/>
    </cofactor>
</comment>
<keyword evidence="4" id="KW-0963">Cytoplasm</keyword>
<dbReference type="PANTHER" id="PTHR10742:SF405">
    <property type="entry name" value="PEROXISOMAL N(1)-ACETYL-SPERMINE_SPERMIDINE OXIDASE"/>
    <property type="match status" value="1"/>
</dbReference>
<dbReference type="InterPro" id="IPR050281">
    <property type="entry name" value="Flavin_monoamine_oxidase"/>
</dbReference>
<dbReference type="SUPFAM" id="SSF54373">
    <property type="entry name" value="FAD-linked reductases, C-terminal domain"/>
    <property type="match status" value="1"/>
</dbReference>
<evidence type="ECO:0000256" key="7">
    <source>
        <dbReference type="ARBA" id="ARBA00023002"/>
    </source>
</evidence>
<evidence type="ECO:0000256" key="5">
    <source>
        <dbReference type="ARBA" id="ARBA00022630"/>
    </source>
</evidence>
<evidence type="ECO:0000256" key="2">
    <source>
        <dbReference type="ARBA" id="ARBA00004496"/>
    </source>
</evidence>
<dbReference type="Gene3D" id="3.50.50.60">
    <property type="entry name" value="FAD/NAD(P)-binding domain"/>
    <property type="match status" value="1"/>
</dbReference>
<evidence type="ECO:0000313" key="9">
    <source>
        <dbReference type="EMBL" id="CAF1472771.1"/>
    </source>
</evidence>
<dbReference type="AlphaFoldDB" id="A0A815RAX1"/>
<dbReference type="PRINTS" id="PR00420">
    <property type="entry name" value="RNGMNOXGNASE"/>
</dbReference>
<evidence type="ECO:0000256" key="4">
    <source>
        <dbReference type="ARBA" id="ARBA00022490"/>
    </source>
</evidence>
<comment type="similarity">
    <text evidence="3">Belongs to the flavin monoamine oxidase family.</text>
</comment>
<reference evidence="9" key="1">
    <citation type="submission" date="2021-02" db="EMBL/GenBank/DDBJ databases">
        <authorList>
            <person name="Nowell W R."/>
        </authorList>
    </citation>
    <scope>NUCLEOTIDE SEQUENCE</scope>
</reference>
<keyword evidence="10" id="KW-1185">Reference proteome</keyword>
<evidence type="ECO:0000313" key="10">
    <source>
        <dbReference type="Proteomes" id="UP000663828"/>
    </source>
</evidence>
<keyword evidence="7" id="KW-0560">Oxidoreductase</keyword>
<organism evidence="9 10">
    <name type="scientific">Adineta ricciae</name>
    <name type="common">Rotifer</name>
    <dbReference type="NCBI Taxonomy" id="249248"/>
    <lineage>
        <taxon>Eukaryota</taxon>
        <taxon>Metazoa</taxon>
        <taxon>Spiralia</taxon>
        <taxon>Gnathifera</taxon>
        <taxon>Rotifera</taxon>
        <taxon>Eurotatoria</taxon>
        <taxon>Bdelloidea</taxon>
        <taxon>Adinetida</taxon>
        <taxon>Adinetidae</taxon>
        <taxon>Adineta</taxon>
    </lineage>
</organism>
<dbReference type="PANTHER" id="PTHR10742">
    <property type="entry name" value="FLAVIN MONOAMINE OXIDASE"/>
    <property type="match status" value="1"/>
</dbReference>
<proteinExistence type="inferred from homology"/>
<gene>
    <name evidence="9" type="ORF">XAT740_LOCUS38078</name>
</gene>
<name>A0A815RAX1_ADIRI</name>
<dbReference type="InterPro" id="IPR002937">
    <property type="entry name" value="Amino_oxidase"/>
</dbReference>
<dbReference type="SUPFAM" id="SSF51905">
    <property type="entry name" value="FAD/NAD(P)-binding domain"/>
    <property type="match status" value="1"/>
</dbReference>
<evidence type="ECO:0000256" key="1">
    <source>
        <dbReference type="ARBA" id="ARBA00001974"/>
    </source>
</evidence>
<comment type="caution">
    <text evidence="9">The sequence shown here is derived from an EMBL/GenBank/DDBJ whole genome shotgun (WGS) entry which is preliminary data.</text>
</comment>
<evidence type="ECO:0000256" key="3">
    <source>
        <dbReference type="ARBA" id="ARBA00005995"/>
    </source>
</evidence>